<reference evidence="7 8" key="1">
    <citation type="submission" date="2019-05" db="EMBL/GenBank/DDBJ databases">
        <title>The compact genome of Giardia muris reveals important steps in the evolution of intestinal protozoan parasites.</title>
        <authorList>
            <person name="Xu F."/>
            <person name="Jimenez-Gonzalez A."/>
            <person name="Einarsson E."/>
            <person name="Astvaldsson A."/>
            <person name="Peirasmaki D."/>
            <person name="Eckmann L."/>
            <person name="Andersson J.O."/>
            <person name="Svard S.G."/>
            <person name="Jerlstrom-Hultqvist J."/>
        </authorList>
    </citation>
    <scope>NUCLEOTIDE SEQUENCE [LARGE SCALE GENOMIC DNA]</scope>
    <source>
        <strain evidence="7 8">Roberts-Thomson</strain>
    </source>
</reference>
<feature type="transmembrane region" description="Helical" evidence="4">
    <location>
        <begin position="727"/>
        <end position="744"/>
    </location>
</feature>
<name>A0A4Z1TAA4_GIAMU</name>
<feature type="domain" description="P/Homo B" evidence="6">
    <location>
        <begin position="477"/>
        <end position="605"/>
    </location>
</feature>
<evidence type="ECO:0000256" key="2">
    <source>
        <dbReference type="ARBA" id="ARBA00022801"/>
    </source>
</evidence>
<keyword evidence="3" id="KW-0720">Serine protease</keyword>
<dbReference type="InterPro" id="IPR002884">
    <property type="entry name" value="P_dom"/>
</dbReference>
<keyword evidence="5" id="KW-0732">Signal</keyword>
<organism evidence="7 8">
    <name type="scientific">Giardia muris</name>
    <dbReference type="NCBI Taxonomy" id="5742"/>
    <lineage>
        <taxon>Eukaryota</taxon>
        <taxon>Metamonada</taxon>
        <taxon>Diplomonadida</taxon>
        <taxon>Hexamitidae</taxon>
        <taxon>Giardiinae</taxon>
        <taxon>Giardia</taxon>
    </lineage>
</organism>
<feature type="signal peptide" evidence="5">
    <location>
        <begin position="1"/>
        <end position="16"/>
    </location>
</feature>
<dbReference type="GO" id="GO:0016020">
    <property type="term" value="C:membrane"/>
    <property type="evidence" value="ECO:0007669"/>
    <property type="project" value="TreeGrafter"/>
</dbReference>
<keyword evidence="8" id="KW-1185">Reference proteome</keyword>
<dbReference type="PROSITE" id="PS51829">
    <property type="entry name" value="P_HOMO_B"/>
    <property type="match status" value="1"/>
</dbReference>
<keyword evidence="2" id="KW-0378">Hydrolase</keyword>
<dbReference type="SUPFAM" id="SSF52743">
    <property type="entry name" value="Subtilisin-like"/>
    <property type="match status" value="1"/>
</dbReference>
<feature type="chain" id="PRO_5021415599" evidence="5">
    <location>
        <begin position="17"/>
        <end position="745"/>
    </location>
</feature>
<keyword evidence="4" id="KW-0472">Membrane</keyword>
<keyword evidence="4" id="KW-1133">Transmembrane helix</keyword>
<evidence type="ECO:0000256" key="4">
    <source>
        <dbReference type="SAM" id="Phobius"/>
    </source>
</evidence>
<evidence type="ECO:0000313" key="8">
    <source>
        <dbReference type="Proteomes" id="UP000315496"/>
    </source>
</evidence>
<evidence type="ECO:0000259" key="6">
    <source>
        <dbReference type="PROSITE" id="PS51829"/>
    </source>
</evidence>
<dbReference type="InterPro" id="IPR008979">
    <property type="entry name" value="Galactose-bd-like_sf"/>
</dbReference>
<dbReference type="OrthoDB" id="300641at2759"/>
<dbReference type="GO" id="GO:0004252">
    <property type="term" value="F:serine-type endopeptidase activity"/>
    <property type="evidence" value="ECO:0007669"/>
    <property type="project" value="InterPro"/>
</dbReference>
<dbReference type="GO" id="GO:0016485">
    <property type="term" value="P:protein processing"/>
    <property type="evidence" value="ECO:0007669"/>
    <property type="project" value="TreeGrafter"/>
</dbReference>
<dbReference type="Gene3D" id="2.60.120.260">
    <property type="entry name" value="Galactose-binding domain-like"/>
    <property type="match status" value="1"/>
</dbReference>
<accession>A0A4Z1TAA4</accession>
<dbReference type="Pfam" id="PF00082">
    <property type="entry name" value="Peptidase_S8"/>
    <property type="match status" value="1"/>
</dbReference>
<dbReference type="Pfam" id="PF01483">
    <property type="entry name" value="P_proprotein"/>
    <property type="match status" value="1"/>
</dbReference>
<dbReference type="InterPro" id="IPR000209">
    <property type="entry name" value="Peptidase_S8/S53_dom"/>
</dbReference>
<sequence length="745" mass="79906">MFLGLLVSGLMALTYPSTLDDDLACIVELTPEADIETISTSTGATFDETTALSVPYLYLVPCFPSGLLEEDQILTDLTYDERVAILEAWSALPGVVLSYPNVEVLLDTPASVSDAFAAPASDPTDPCVPPAADYLWFLTGTYVDEDDKDIKTANISLKSNGTWTINETGAGSYVQLLTMSEVDSDDADLDGRIDASRSHTFGTGTGSDSGALGTTLATILAGNECDSYGTRGIAPETTIGVQFYTNPVATLADILQGLYPTNDDATTDNRTAIVATSFALANCATGCCNEIAGLPWFEISENAQTRAIYVFPAGRKQDIDANASPLLRSRSAIVVGSVLPNGAPDPNATHGANLVFSVPVNGTLDGRELGLVGSTSSSLCTNNDGTGCLATISGASGALSIGAGALALVSEALSHSFTTRDVLHVMASSSQIVNNHTQFDKKNGWTLNAGGFFFSNQYGFGILNATKSIEIARGWLPLPEATDFSYELLSEIKCKPRNEVSVTVTIPERDLVRVERLQLAVEMTSGHIGDVSIVLTSPSGTTSEILQRRHTDGSDAISGEIQFLSNAFFGELSPGDWKITFKNENWRSSLNVAGVGLTVTGVPQTTRLDFEEPRSHVYVDSKVHLTWFPTGCTSLVEDSFVDIWITDRLHRPIQRIAAGVPYSNFEYTWDAFKIDLESETYGFFLMVPADSTPQQYQWLPDQVYSPLVRFNLEDTEASAGAFFRPRTAAAATLASIVIVMLALLR</sequence>
<evidence type="ECO:0000256" key="5">
    <source>
        <dbReference type="SAM" id="SignalP"/>
    </source>
</evidence>
<dbReference type="EMBL" id="VDLU01000001">
    <property type="protein sequence ID" value="TNJ30157.1"/>
    <property type="molecule type" value="Genomic_DNA"/>
</dbReference>
<dbReference type="PANTHER" id="PTHR42884:SF14">
    <property type="entry name" value="NEUROENDOCRINE CONVERTASE 1"/>
    <property type="match status" value="1"/>
</dbReference>
<dbReference type="InterPro" id="IPR036852">
    <property type="entry name" value="Peptidase_S8/S53_dom_sf"/>
</dbReference>
<comment type="caution">
    <text evidence="7">The sequence shown here is derived from an EMBL/GenBank/DDBJ whole genome shotgun (WGS) entry which is preliminary data.</text>
</comment>
<dbReference type="PANTHER" id="PTHR42884">
    <property type="entry name" value="PROPROTEIN CONVERTASE SUBTILISIN/KEXIN-RELATED"/>
    <property type="match status" value="1"/>
</dbReference>
<gene>
    <name evidence="7" type="ORF">GMRT_14302</name>
</gene>
<dbReference type="AlphaFoldDB" id="A0A4Z1TAA4"/>
<dbReference type="Proteomes" id="UP000315496">
    <property type="component" value="Chromosome 1"/>
</dbReference>
<keyword evidence="1" id="KW-0645">Protease</keyword>
<protein>
    <submittedName>
        <fullName evidence="7">Furin/Protein converstase 2</fullName>
    </submittedName>
</protein>
<dbReference type="GO" id="GO:0005737">
    <property type="term" value="C:cytoplasm"/>
    <property type="evidence" value="ECO:0007669"/>
    <property type="project" value="UniProtKB-ARBA"/>
</dbReference>
<proteinExistence type="predicted"/>
<dbReference type="Gene3D" id="3.40.50.200">
    <property type="entry name" value="Peptidase S8/S53 domain"/>
    <property type="match status" value="1"/>
</dbReference>
<evidence type="ECO:0000256" key="1">
    <source>
        <dbReference type="ARBA" id="ARBA00022670"/>
    </source>
</evidence>
<dbReference type="SUPFAM" id="SSF49785">
    <property type="entry name" value="Galactose-binding domain-like"/>
    <property type="match status" value="1"/>
</dbReference>
<dbReference type="GO" id="GO:0012505">
    <property type="term" value="C:endomembrane system"/>
    <property type="evidence" value="ECO:0007669"/>
    <property type="project" value="UniProtKB-ARBA"/>
</dbReference>
<evidence type="ECO:0000313" key="7">
    <source>
        <dbReference type="EMBL" id="TNJ30157.1"/>
    </source>
</evidence>
<dbReference type="VEuPathDB" id="GiardiaDB:GMRT_14302"/>
<keyword evidence="4" id="KW-0812">Transmembrane</keyword>
<evidence type="ECO:0000256" key="3">
    <source>
        <dbReference type="ARBA" id="ARBA00022825"/>
    </source>
</evidence>